<dbReference type="AlphaFoldDB" id="A0A9D7PR06"/>
<dbReference type="InterPro" id="IPR037401">
    <property type="entry name" value="SnoaL-like"/>
</dbReference>
<feature type="region of interest" description="Disordered" evidence="1">
    <location>
        <begin position="1"/>
        <end position="28"/>
    </location>
</feature>
<dbReference type="PANTHER" id="PTHR34957:SF1">
    <property type="entry name" value="NUCLEAR TRANSPORT FACTOR 2 (NTF2) FAMILY PROTEIN"/>
    <property type="match status" value="1"/>
</dbReference>
<sequence>MSAGASRLPGKTGATTRSGGLPVKSANLYSTPDDAETAFYDAIERGDLEAMMATWAEDEDIVCIQPNGQRLAGHAAVRESWRHVFENATRLHVRVSHAIRWSSALMAVHNVLETLYIGDDPTPHGPMLATNVFVRGANGWRLLSHHASTASEPPAEPPSGNHPPRVLH</sequence>
<comment type="caution">
    <text evidence="3">The sequence shown here is derived from an EMBL/GenBank/DDBJ whole genome shotgun (WGS) entry which is preliminary data.</text>
</comment>
<evidence type="ECO:0000259" key="2">
    <source>
        <dbReference type="Pfam" id="PF13474"/>
    </source>
</evidence>
<evidence type="ECO:0000313" key="4">
    <source>
        <dbReference type="Proteomes" id="UP000886689"/>
    </source>
</evidence>
<gene>
    <name evidence="3" type="ORF">IPL58_13955</name>
</gene>
<evidence type="ECO:0000313" key="3">
    <source>
        <dbReference type="EMBL" id="MBK8525056.1"/>
    </source>
</evidence>
<dbReference type="Proteomes" id="UP000886689">
    <property type="component" value="Unassembled WGS sequence"/>
</dbReference>
<dbReference type="Gene3D" id="3.10.450.50">
    <property type="match status" value="1"/>
</dbReference>
<feature type="region of interest" description="Disordered" evidence="1">
    <location>
        <begin position="147"/>
        <end position="168"/>
    </location>
</feature>
<organism evidence="3 4">
    <name type="scientific">Candidatus Proximibacter danicus</name>
    <dbReference type="NCBI Taxonomy" id="2954365"/>
    <lineage>
        <taxon>Bacteria</taxon>
        <taxon>Pseudomonadati</taxon>
        <taxon>Pseudomonadota</taxon>
        <taxon>Betaproteobacteria</taxon>
        <taxon>Candidatus Proximibacter</taxon>
    </lineage>
</organism>
<dbReference type="SUPFAM" id="SSF54427">
    <property type="entry name" value="NTF2-like"/>
    <property type="match status" value="1"/>
</dbReference>
<name>A0A9D7PR06_9PROT</name>
<dbReference type="PANTHER" id="PTHR34957">
    <property type="entry name" value="NUCLEAR TRANSPORT FACTOR 2 (NTF2) FAMILY PROTEIN"/>
    <property type="match status" value="1"/>
</dbReference>
<dbReference type="EMBL" id="JADJUC010000022">
    <property type="protein sequence ID" value="MBK8525056.1"/>
    <property type="molecule type" value="Genomic_DNA"/>
</dbReference>
<dbReference type="InterPro" id="IPR032710">
    <property type="entry name" value="NTF2-like_dom_sf"/>
</dbReference>
<evidence type="ECO:0000256" key="1">
    <source>
        <dbReference type="SAM" id="MobiDB-lite"/>
    </source>
</evidence>
<reference evidence="3" key="1">
    <citation type="submission" date="2020-10" db="EMBL/GenBank/DDBJ databases">
        <title>Connecting structure to function with the recovery of over 1000 high-quality activated sludge metagenome-assembled genomes encoding full-length rRNA genes using long-read sequencing.</title>
        <authorList>
            <person name="Singleton C.M."/>
            <person name="Petriglieri F."/>
            <person name="Kristensen J.M."/>
            <person name="Kirkegaard R.H."/>
            <person name="Michaelsen T.Y."/>
            <person name="Andersen M.H."/>
            <person name="Karst S.M."/>
            <person name="Dueholm M.S."/>
            <person name="Nielsen P.H."/>
            <person name="Albertsen M."/>
        </authorList>
    </citation>
    <scope>NUCLEOTIDE SEQUENCE</scope>
    <source>
        <strain evidence="3">Hirt_18-Q3-R61-65_BATAC.395</strain>
    </source>
</reference>
<dbReference type="Pfam" id="PF13474">
    <property type="entry name" value="SnoaL_3"/>
    <property type="match status" value="1"/>
</dbReference>
<feature type="domain" description="SnoaL-like" evidence="2">
    <location>
        <begin position="37"/>
        <end position="150"/>
    </location>
</feature>
<protein>
    <submittedName>
        <fullName evidence="3">Nuclear transport factor 2 family protein</fullName>
    </submittedName>
</protein>
<proteinExistence type="predicted"/>
<accession>A0A9D7PR06</accession>